<dbReference type="RefSeq" id="XP_046070909.1">
    <property type="nucleotide sequence ID" value="XM_046211366.1"/>
</dbReference>
<dbReference type="EMBL" id="JAJTJA010000007">
    <property type="protein sequence ID" value="KAH8695971.1"/>
    <property type="molecule type" value="Genomic_DNA"/>
</dbReference>
<proteinExistence type="predicted"/>
<dbReference type="GO" id="GO:0016874">
    <property type="term" value="F:ligase activity"/>
    <property type="evidence" value="ECO:0007669"/>
    <property type="project" value="UniProtKB-KW"/>
</dbReference>
<dbReference type="Proteomes" id="UP001201262">
    <property type="component" value="Unassembled WGS sequence"/>
</dbReference>
<dbReference type="AlphaFoldDB" id="A0AAD4KNW1"/>
<keyword evidence="1" id="KW-0436">Ligase</keyword>
<gene>
    <name evidence="1" type="ORF">BGW36DRAFT_297552</name>
</gene>
<reference evidence="1" key="1">
    <citation type="submission" date="2021-12" db="EMBL/GenBank/DDBJ databases">
        <title>Convergent genome expansion in fungi linked to evolution of root-endophyte symbiosis.</title>
        <authorList>
            <consortium name="DOE Joint Genome Institute"/>
            <person name="Ke Y.-H."/>
            <person name="Bonito G."/>
            <person name="Liao H.-L."/>
            <person name="Looney B."/>
            <person name="Rojas-Flechas A."/>
            <person name="Nash J."/>
            <person name="Hameed K."/>
            <person name="Schadt C."/>
            <person name="Martin F."/>
            <person name="Crous P.W."/>
            <person name="Miettinen O."/>
            <person name="Magnuson J.K."/>
            <person name="Labbe J."/>
            <person name="Jacobson D."/>
            <person name="Doktycz M.J."/>
            <person name="Veneault-Fourrey C."/>
            <person name="Kuo A."/>
            <person name="Mondo S."/>
            <person name="Calhoun S."/>
            <person name="Riley R."/>
            <person name="Ohm R."/>
            <person name="LaButti K."/>
            <person name="Andreopoulos B."/>
            <person name="Pangilinan J."/>
            <person name="Nolan M."/>
            <person name="Tritt A."/>
            <person name="Clum A."/>
            <person name="Lipzen A."/>
            <person name="Daum C."/>
            <person name="Barry K."/>
            <person name="Grigoriev I.V."/>
            <person name="Vilgalys R."/>
        </authorList>
    </citation>
    <scope>NUCLEOTIDE SEQUENCE</scope>
    <source>
        <strain evidence="1">PMI_201</strain>
    </source>
</reference>
<organism evidence="1 2">
    <name type="scientific">Talaromyces proteolyticus</name>
    <dbReference type="NCBI Taxonomy" id="1131652"/>
    <lineage>
        <taxon>Eukaryota</taxon>
        <taxon>Fungi</taxon>
        <taxon>Dikarya</taxon>
        <taxon>Ascomycota</taxon>
        <taxon>Pezizomycotina</taxon>
        <taxon>Eurotiomycetes</taxon>
        <taxon>Eurotiomycetidae</taxon>
        <taxon>Eurotiales</taxon>
        <taxon>Trichocomaceae</taxon>
        <taxon>Talaromyces</taxon>
        <taxon>Talaromyces sect. Bacilispori</taxon>
    </lineage>
</organism>
<accession>A0AAD4KNW1</accession>
<evidence type="ECO:0000313" key="1">
    <source>
        <dbReference type="EMBL" id="KAH8695971.1"/>
    </source>
</evidence>
<sequence>MAAVVFEDLSGATTPVSESDNPYQPLIEAANNEPHQIQARYTTHRTTRNEMQNAKILDPDFAGWTLDPVLAKLEGPNRDPTFTDERFCLVFWGRPPGYIRKMIQDIQQELREVAPDLWFMPLDNLHITVLEVVHSVTKQEVDRLVSTLLKDNAAEKIANITLQRRPRLIKPMVSYDAAAMALSFVPAAGEGADKTATDDTFTYHHLRRDVYDQVKAAGVKPASRYAVPSAHLTIGRFINQNGFQDEGGKFDGVKAKRLVQKIEEINTRLEAQYWPSTSGIPEGGEWTIGQEKGLDFRMGRLWYGGGKTVILGQGHE</sequence>
<protein>
    <submittedName>
        <fullName evidence="1">RNA ligase/cyclic nucleotide phosphodiesterase</fullName>
    </submittedName>
</protein>
<name>A0AAD4KNW1_9EURO</name>
<dbReference type="GeneID" id="70241653"/>
<evidence type="ECO:0000313" key="2">
    <source>
        <dbReference type="Proteomes" id="UP001201262"/>
    </source>
</evidence>
<keyword evidence="2" id="KW-1185">Reference proteome</keyword>
<comment type="caution">
    <text evidence="1">The sequence shown here is derived from an EMBL/GenBank/DDBJ whole genome shotgun (WGS) entry which is preliminary data.</text>
</comment>
<dbReference type="InterPro" id="IPR009097">
    <property type="entry name" value="Cyclic_Pdiesterase"/>
</dbReference>
<dbReference type="SUPFAM" id="SSF55144">
    <property type="entry name" value="LigT-like"/>
    <property type="match status" value="1"/>
</dbReference>
<dbReference type="Gene3D" id="3.90.1140.10">
    <property type="entry name" value="Cyclic phosphodiesterase"/>
    <property type="match status" value="1"/>
</dbReference>